<dbReference type="RefSeq" id="WP_015249746.1">
    <property type="nucleotide sequence ID" value="NC_019892.1"/>
</dbReference>
<dbReference type="Proteomes" id="UP000010798">
    <property type="component" value="Chromosome"/>
</dbReference>
<dbReference type="KEGG" id="saci:Sinac_6588"/>
<organism evidence="2 3">
    <name type="scientific">Singulisphaera acidiphila (strain ATCC BAA-1392 / DSM 18658 / VKM B-2454 / MOB10)</name>
    <dbReference type="NCBI Taxonomy" id="886293"/>
    <lineage>
        <taxon>Bacteria</taxon>
        <taxon>Pseudomonadati</taxon>
        <taxon>Planctomycetota</taxon>
        <taxon>Planctomycetia</taxon>
        <taxon>Isosphaerales</taxon>
        <taxon>Isosphaeraceae</taxon>
        <taxon>Singulisphaera</taxon>
    </lineage>
</organism>
<dbReference type="EMBL" id="CP003364">
    <property type="protein sequence ID" value="AGA30663.1"/>
    <property type="molecule type" value="Genomic_DNA"/>
</dbReference>
<protein>
    <submittedName>
        <fullName evidence="2">Uncharacterized protein</fullName>
    </submittedName>
</protein>
<evidence type="ECO:0000313" key="2">
    <source>
        <dbReference type="EMBL" id="AGA30663.1"/>
    </source>
</evidence>
<proteinExistence type="predicted"/>
<sequence>MLNRTNRTLSANLNGLNLGTRSLAVTANINTGDLQTLRTRHVHRVVMRDGMHGYLPLSISLSRGEIPVIPGSLPVPTWLLQSRSVRPWGEFAAEMFTPSDRTCRQGESQAFSRERLLDPQDPDRSKRDRKPATTGKRSQVEKRFGLASARAALATGAAILAASGG</sequence>
<feature type="compositionally biased region" description="Basic and acidic residues" evidence="1">
    <location>
        <begin position="116"/>
        <end position="126"/>
    </location>
</feature>
<evidence type="ECO:0000256" key="1">
    <source>
        <dbReference type="SAM" id="MobiDB-lite"/>
    </source>
</evidence>
<dbReference type="AlphaFoldDB" id="L0DP88"/>
<keyword evidence="3" id="KW-1185">Reference proteome</keyword>
<dbReference type="HOGENOM" id="CLU_1609689_0_0_0"/>
<dbReference type="OrthoDB" id="9903099at2"/>
<gene>
    <name evidence="2" type="ordered locus">Sinac_6588</name>
</gene>
<evidence type="ECO:0000313" key="3">
    <source>
        <dbReference type="Proteomes" id="UP000010798"/>
    </source>
</evidence>
<reference evidence="2 3" key="1">
    <citation type="submission" date="2012-02" db="EMBL/GenBank/DDBJ databases">
        <title>Complete sequence of chromosome of Singulisphaera acidiphila DSM 18658.</title>
        <authorList>
            <consortium name="US DOE Joint Genome Institute (JGI-PGF)"/>
            <person name="Lucas S."/>
            <person name="Copeland A."/>
            <person name="Lapidus A."/>
            <person name="Glavina del Rio T."/>
            <person name="Dalin E."/>
            <person name="Tice H."/>
            <person name="Bruce D."/>
            <person name="Goodwin L."/>
            <person name="Pitluck S."/>
            <person name="Peters L."/>
            <person name="Ovchinnikova G."/>
            <person name="Chertkov O."/>
            <person name="Kyrpides N."/>
            <person name="Mavromatis K."/>
            <person name="Ivanova N."/>
            <person name="Brettin T."/>
            <person name="Detter J.C."/>
            <person name="Han C."/>
            <person name="Larimer F."/>
            <person name="Land M."/>
            <person name="Hauser L."/>
            <person name="Markowitz V."/>
            <person name="Cheng J.-F."/>
            <person name="Hugenholtz P."/>
            <person name="Woyke T."/>
            <person name="Wu D."/>
            <person name="Tindall B."/>
            <person name="Pomrenke H."/>
            <person name="Brambilla E."/>
            <person name="Klenk H.-P."/>
            <person name="Eisen J.A."/>
        </authorList>
    </citation>
    <scope>NUCLEOTIDE SEQUENCE [LARGE SCALE GENOMIC DNA]</scope>
    <source>
        <strain evidence="3">ATCC BAA-1392 / DSM 18658 / VKM B-2454 / MOB10</strain>
    </source>
</reference>
<feature type="region of interest" description="Disordered" evidence="1">
    <location>
        <begin position="116"/>
        <end position="141"/>
    </location>
</feature>
<accession>L0DP88</accession>
<name>L0DP88_SINAD</name>